<gene>
    <name evidence="8" type="ORF">HR15_09220</name>
</gene>
<evidence type="ECO:0000256" key="4">
    <source>
        <dbReference type="ARBA" id="ARBA00023002"/>
    </source>
</evidence>
<dbReference type="Gene3D" id="3.90.660.20">
    <property type="entry name" value="Protoporphyrinogen oxidase, mitochondrial, domain 2"/>
    <property type="match status" value="1"/>
</dbReference>
<dbReference type="GO" id="GO:0004729">
    <property type="term" value="F:oxygen-dependent protoporphyrinogen oxidase activity"/>
    <property type="evidence" value="ECO:0007669"/>
    <property type="project" value="UniProtKB-UniRule"/>
</dbReference>
<dbReference type="GO" id="GO:0005737">
    <property type="term" value="C:cytoplasm"/>
    <property type="evidence" value="ECO:0007669"/>
    <property type="project" value="UniProtKB-SubCell"/>
</dbReference>
<evidence type="ECO:0000313" key="8">
    <source>
        <dbReference type="EMBL" id="KGN85654.1"/>
    </source>
</evidence>
<dbReference type="RefSeq" id="WP_039425928.1">
    <property type="nucleotide sequence ID" value="NZ_JRAK01000123.1"/>
</dbReference>
<evidence type="ECO:0000256" key="1">
    <source>
        <dbReference type="ARBA" id="ARBA00001974"/>
    </source>
</evidence>
<keyword evidence="9" id="KW-1185">Reference proteome</keyword>
<accession>A0A0A2FB61</accession>
<evidence type="ECO:0000256" key="3">
    <source>
        <dbReference type="ARBA" id="ARBA00022827"/>
    </source>
</evidence>
<reference evidence="8 9" key="1">
    <citation type="submission" date="2014-08" db="EMBL/GenBank/DDBJ databases">
        <title>Porphyromonas gulae strain:COT-052_OH3439 Genome sequencing.</title>
        <authorList>
            <person name="Wallis C."/>
            <person name="Deusch O."/>
            <person name="O'Flynn C."/>
            <person name="Davis I."/>
            <person name="Jospin G."/>
            <person name="Darling A.E."/>
            <person name="Coil D.A."/>
            <person name="Alexiev A."/>
            <person name="Horsfall A."/>
            <person name="Kirkwood N."/>
            <person name="Harris S."/>
            <person name="Eisen J.A."/>
        </authorList>
    </citation>
    <scope>NUCLEOTIDE SEQUENCE [LARGE SCALE GENOMIC DNA]</scope>
    <source>
        <strain evidence="9">COT-052 OH3439</strain>
    </source>
</reference>
<evidence type="ECO:0000313" key="9">
    <source>
        <dbReference type="Proteomes" id="UP000030146"/>
    </source>
</evidence>
<protein>
    <recommendedName>
        <fullName evidence="6">Coproporphyrinogen III oxidase</fullName>
        <ecNumber evidence="6">1.3.3.15</ecNumber>
    </recommendedName>
</protein>
<comment type="subcellular location">
    <subcellularLocation>
        <location evidence="6">Cytoplasm</location>
    </subcellularLocation>
</comment>
<dbReference type="PANTHER" id="PTHR42923:SF3">
    <property type="entry name" value="PROTOPORPHYRINOGEN OXIDASE"/>
    <property type="match status" value="1"/>
</dbReference>
<dbReference type="AlphaFoldDB" id="A0A0A2FB61"/>
<dbReference type="GO" id="GO:0006783">
    <property type="term" value="P:heme biosynthetic process"/>
    <property type="evidence" value="ECO:0007669"/>
    <property type="project" value="UniProtKB-UniRule"/>
</dbReference>
<feature type="domain" description="Amine oxidase" evidence="7">
    <location>
        <begin position="13"/>
        <end position="451"/>
    </location>
</feature>
<proteinExistence type="inferred from homology"/>
<dbReference type="NCBIfam" id="TIGR00562">
    <property type="entry name" value="proto_IX_ox"/>
    <property type="match status" value="1"/>
</dbReference>
<comment type="pathway">
    <text evidence="6">Porphyrin-containing compound metabolism; protoheme biosynthesis.</text>
</comment>
<keyword evidence="4 6" id="KW-0560">Oxidoreductase</keyword>
<dbReference type="UniPathway" id="UPA00252"/>
<keyword evidence="6" id="KW-0963">Cytoplasm</keyword>
<comment type="function">
    <text evidence="6">Involved in coproporphyrin-dependent heme b biosynthesis. Catalyzes the oxidation of coproporphyrinogen III to coproporphyrin III.</text>
</comment>
<dbReference type="Gene3D" id="1.10.3110.10">
    <property type="entry name" value="protoporphyrinogen ix oxidase, domain 3"/>
    <property type="match status" value="1"/>
</dbReference>
<name>A0A0A2FB61_9PORP</name>
<comment type="catalytic activity">
    <reaction evidence="6">
        <text>coproporphyrinogen III + 3 O2 = coproporphyrin III + 3 H2O2</text>
        <dbReference type="Rhea" id="RHEA:43436"/>
        <dbReference type="ChEBI" id="CHEBI:15379"/>
        <dbReference type="ChEBI" id="CHEBI:16240"/>
        <dbReference type="ChEBI" id="CHEBI:57309"/>
        <dbReference type="ChEBI" id="CHEBI:131725"/>
        <dbReference type="EC" id="1.3.3.15"/>
    </reaction>
</comment>
<evidence type="ECO:0000256" key="6">
    <source>
        <dbReference type="RuleBase" id="RU364052"/>
    </source>
</evidence>
<evidence type="ECO:0000256" key="5">
    <source>
        <dbReference type="ARBA" id="ARBA00023133"/>
    </source>
</evidence>
<dbReference type="PANTHER" id="PTHR42923">
    <property type="entry name" value="PROTOPORPHYRINOGEN OXIDASE"/>
    <property type="match status" value="1"/>
</dbReference>
<dbReference type="Proteomes" id="UP000030146">
    <property type="component" value="Unassembled WGS sequence"/>
</dbReference>
<comment type="similarity">
    <text evidence="6">Belongs to the protoporphyrinogen/coproporphyrinogen oxidase family. Coproporphyrinogen III oxidase subfamily.</text>
</comment>
<dbReference type="Gene3D" id="3.50.50.60">
    <property type="entry name" value="FAD/NAD(P)-binding domain"/>
    <property type="match status" value="1"/>
</dbReference>
<dbReference type="EC" id="1.3.3.15" evidence="6"/>
<keyword evidence="2 6" id="KW-0285">Flavoprotein</keyword>
<dbReference type="InterPro" id="IPR036188">
    <property type="entry name" value="FAD/NAD-bd_sf"/>
</dbReference>
<comment type="cofactor">
    <cofactor evidence="1 6">
        <name>FAD</name>
        <dbReference type="ChEBI" id="CHEBI:57692"/>
    </cofactor>
</comment>
<dbReference type="InterPro" id="IPR004572">
    <property type="entry name" value="Protoporphyrinogen_oxidase"/>
</dbReference>
<dbReference type="SUPFAM" id="SSF51905">
    <property type="entry name" value="FAD/NAD(P)-binding domain"/>
    <property type="match status" value="1"/>
</dbReference>
<dbReference type="SUPFAM" id="SSF54373">
    <property type="entry name" value="FAD-linked reductases, C-terminal domain"/>
    <property type="match status" value="1"/>
</dbReference>
<keyword evidence="3 6" id="KW-0274">FAD</keyword>
<keyword evidence="5 6" id="KW-0350">Heme biosynthesis</keyword>
<evidence type="ECO:0000259" key="7">
    <source>
        <dbReference type="Pfam" id="PF01593"/>
    </source>
</evidence>
<dbReference type="InterPro" id="IPR002937">
    <property type="entry name" value="Amino_oxidase"/>
</dbReference>
<dbReference type="Pfam" id="PF01593">
    <property type="entry name" value="Amino_oxidase"/>
    <property type="match status" value="1"/>
</dbReference>
<organism evidence="8 9">
    <name type="scientific">Porphyromonas gulae</name>
    <dbReference type="NCBI Taxonomy" id="111105"/>
    <lineage>
        <taxon>Bacteria</taxon>
        <taxon>Pseudomonadati</taxon>
        <taxon>Bacteroidota</taxon>
        <taxon>Bacteroidia</taxon>
        <taxon>Bacteroidales</taxon>
        <taxon>Porphyromonadaceae</taxon>
        <taxon>Porphyromonas</taxon>
    </lineage>
</organism>
<dbReference type="EMBL" id="JRAK01000123">
    <property type="protein sequence ID" value="KGN85654.1"/>
    <property type="molecule type" value="Genomic_DNA"/>
</dbReference>
<evidence type="ECO:0000256" key="2">
    <source>
        <dbReference type="ARBA" id="ARBA00022630"/>
    </source>
</evidence>
<comment type="caution">
    <text evidence="8">The sequence shown here is derived from an EMBL/GenBank/DDBJ whole genome shotgun (WGS) entry which is preliminary data.</text>
</comment>
<sequence>MDEHLTVIIGAGLTGLTTAAFLRAAGRPVLVLEQSAHIGGQIRTLRKDGFVFETGPNTGTISSPEVAELFELLGLEPEIATPAAANRLIWKGDRLHPLPRNFAEAVSTPLFSLWDKWRILGEPFRRRGGQPNETVGSLARRRLGKSFVDYAVDPFLGGIYAGDPDQLVTRFALPKLYDLEQRYGSFVLGAIRKARLPRSERDRKASRKIFSARGGLGVLIEALADYIGREHILTETQIRYINHPGAHTFGLTYTDASGEEHTIPCRHLVSTVAARHIPTLFDHFPADESAVFEQLYYAPMIEIAVGFRRDVATHLPAFGCLIPSRENRRILGILFPSDCFHGRAPEGGALYSIFMGGVRSASLIDLSDEEISTIAMEELRDMLHIPQTCKPDLLHISRHRHAIPQYYADTELRLDIIRRMEMRWPGLHLGGNMRGGIGMAHRISQGVEMARSIIEETAIAERAAKG</sequence>
<dbReference type="InterPro" id="IPR050464">
    <property type="entry name" value="Zeta_carotene_desat/Oxidored"/>
</dbReference>